<feature type="compositionally biased region" description="Low complexity" evidence="1">
    <location>
        <begin position="10"/>
        <end position="21"/>
    </location>
</feature>
<dbReference type="Proteomes" id="UP001476798">
    <property type="component" value="Unassembled WGS sequence"/>
</dbReference>
<name>A0ABV0MHE4_9TELE</name>
<keyword evidence="3" id="KW-1185">Reference proteome</keyword>
<gene>
    <name evidence="2" type="ORF">GOODEAATRI_005952</name>
</gene>
<feature type="compositionally biased region" description="Basic and acidic residues" evidence="1">
    <location>
        <begin position="104"/>
        <end position="121"/>
    </location>
</feature>
<organism evidence="2 3">
    <name type="scientific">Goodea atripinnis</name>
    <dbReference type="NCBI Taxonomy" id="208336"/>
    <lineage>
        <taxon>Eukaryota</taxon>
        <taxon>Metazoa</taxon>
        <taxon>Chordata</taxon>
        <taxon>Craniata</taxon>
        <taxon>Vertebrata</taxon>
        <taxon>Euteleostomi</taxon>
        <taxon>Actinopterygii</taxon>
        <taxon>Neopterygii</taxon>
        <taxon>Teleostei</taxon>
        <taxon>Neoteleostei</taxon>
        <taxon>Acanthomorphata</taxon>
        <taxon>Ovalentaria</taxon>
        <taxon>Atherinomorphae</taxon>
        <taxon>Cyprinodontiformes</taxon>
        <taxon>Goodeidae</taxon>
        <taxon>Goodea</taxon>
    </lineage>
</organism>
<evidence type="ECO:0000256" key="1">
    <source>
        <dbReference type="SAM" id="MobiDB-lite"/>
    </source>
</evidence>
<comment type="caution">
    <text evidence="2">The sequence shown here is derived from an EMBL/GenBank/DDBJ whole genome shotgun (WGS) entry which is preliminary data.</text>
</comment>
<feature type="region of interest" description="Disordered" evidence="1">
    <location>
        <begin position="1"/>
        <end position="154"/>
    </location>
</feature>
<accession>A0ABV0MHE4</accession>
<proteinExistence type="predicted"/>
<reference evidence="2 3" key="1">
    <citation type="submission" date="2021-06" db="EMBL/GenBank/DDBJ databases">
        <authorList>
            <person name="Palmer J.M."/>
        </authorList>
    </citation>
    <scope>NUCLEOTIDE SEQUENCE [LARGE SCALE GENOMIC DNA]</scope>
    <source>
        <strain evidence="2 3">GA_2019</strain>
        <tissue evidence="2">Muscle</tissue>
    </source>
</reference>
<sequence>MNSLSRQASFRRLNSSSSVSRMQEPPNYRGSQSTLGGRWGPPEEVMRDEYGRPVVWTDDRESLRAAEINREEEKCRKMVETYVRRSNMSLDSGLPSSLVPPKAQQDDSNRHKEPDLGHLQEDNSPPGDDSIGESSTMDGQVDDNEDSSQQLSKTLSKMFYARNGILRPIENPNAILLHSHKYHKPQII</sequence>
<dbReference type="EMBL" id="JAHRIO010000277">
    <property type="protein sequence ID" value="MEQ2157843.1"/>
    <property type="molecule type" value="Genomic_DNA"/>
</dbReference>
<protein>
    <submittedName>
        <fullName evidence="2">Uncharacterized protein</fullName>
    </submittedName>
</protein>
<evidence type="ECO:0000313" key="2">
    <source>
        <dbReference type="EMBL" id="MEQ2157843.1"/>
    </source>
</evidence>
<feature type="compositionally biased region" description="Basic and acidic residues" evidence="1">
    <location>
        <begin position="44"/>
        <end position="83"/>
    </location>
</feature>
<evidence type="ECO:0000313" key="3">
    <source>
        <dbReference type="Proteomes" id="UP001476798"/>
    </source>
</evidence>